<name>A0AA88QS62_9ASTE</name>
<sequence length="203" mass="23128">MALVLSHKIEDLEAILHDSPWNIRGTLLVLRRRIPFMAVSQVELSTIDLWVWLHFVPIELFDHDAIQLGYAIGSLLGVDWSILRQQRKDYFCVFVRLRLDDLSSRGSSMSMVENFFSTDSNLLFTMPDAQAISTRSVGAGAPEELGSFKFIWIVDILSVVGFRALLNLCLSWLLLLAGGWWPVNGRGDPYSCIDWLLLPYFLH</sequence>
<organism evidence="2 3">
    <name type="scientific">Escallonia rubra</name>
    <dbReference type="NCBI Taxonomy" id="112253"/>
    <lineage>
        <taxon>Eukaryota</taxon>
        <taxon>Viridiplantae</taxon>
        <taxon>Streptophyta</taxon>
        <taxon>Embryophyta</taxon>
        <taxon>Tracheophyta</taxon>
        <taxon>Spermatophyta</taxon>
        <taxon>Magnoliopsida</taxon>
        <taxon>eudicotyledons</taxon>
        <taxon>Gunneridae</taxon>
        <taxon>Pentapetalae</taxon>
        <taxon>asterids</taxon>
        <taxon>campanulids</taxon>
        <taxon>Escalloniales</taxon>
        <taxon>Escalloniaceae</taxon>
        <taxon>Escallonia</taxon>
    </lineage>
</organism>
<dbReference type="EMBL" id="JAVXUO010003057">
    <property type="protein sequence ID" value="KAK2967106.1"/>
    <property type="molecule type" value="Genomic_DNA"/>
</dbReference>
<keyword evidence="1" id="KW-0472">Membrane</keyword>
<dbReference type="AlphaFoldDB" id="A0AA88QS62"/>
<evidence type="ECO:0000313" key="2">
    <source>
        <dbReference type="EMBL" id="KAK2967106.1"/>
    </source>
</evidence>
<keyword evidence="1" id="KW-1133">Transmembrane helix</keyword>
<accession>A0AA88QS62</accession>
<proteinExistence type="predicted"/>
<reference evidence="2" key="1">
    <citation type="submission" date="2022-12" db="EMBL/GenBank/DDBJ databases">
        <title>Draft genome assemblies for two species of Escallonia (Escalloniales).</title>
        <authorList>
            <person name="Chanderbali A."/>
            <person name="Dervinis C."/>
            <person name="Anghel I."/>
            <person name="Soltis D."/>
            <person name="Soltis P."/>
            <person name="Zapata F."/>
        </authorList>
    </citation>
    <scope>NUCLEOTIDE SEQUENCE</scope>
    <source>
        <strain evidence="2">UCBG92.1500</strain>
        <tissue evidence="2">Leaf</tissue>
    </source>
</reference>
<comment type="caution">
    <text evidence="2">The sequence shown here is derived from an EMBL/GenBank/DDBJ whole genome shotgun (WGS) entry which is preliminary data.</text>
</comment>
<evidence type="ECO:0008006" key="4">
    <source>
        <dbReference type="Google" id="ProtNLM"/>
    </source>
</evidence>
<evidence type="ECO:0000256" key="1">
    <source>
        <dbReference type="SAM" id="Phobius"/>
    </source>
</evidence>
<dbReference type="Proteomes" id="UP001187471">
    <property type="component" value="Unassembled WGS sequence"/>
</dbReference>
<keyword evidence="1" id="KW-0812">Transmembrane</keyword>
<keyword evidence="3" id="KW-1185">Reference proteome</keyword>
<gene>
    <name evidence="2" type="ORF">RJ640_004082</name>
</gene>
<feature type="transmembrane region" description="Helical" evidence="1">
    <location>
        <begin position="156"/>
        <end position="181"/>
    </location>
</feature>
<protein>
    <recommendedName>
        <fullName evidence="4">DUF4283 domain-containing protein</fullName>
    </recommendedName>
</protein>
<evidence type="ECO:0000313" key="3">
    <source>
        <dbReference type="Proteomes" id="UP001187471"/>
    </source>
</evidence>